<keyword evidence="4" id="KW-0410">Iron transport</keyword>
<comment type="similarity">
    <text evidence="11 12">Belongs to the TonB-dependent receptor family.</text>
</comment>
<dbReference type="EMBL" id="JACBZF010000007">
    <property type="protein sequence ID" value="NYH96839.1"/>
    <property type="molecule type" value="Genomic_DNA"/>
</dbReference>
<dbReference type="InterPro" id="IPR036942">
    <property type="entry name" value="Beta-barrel_TonB_sf"/>
</dbReference>
<gene>
    <name evidence="16" type="ORF">FHS75_003190</name>
</gene>
<keyword evidence="3 11" id="KW-1134">Transmembrane beta strand</keyword>
<evidence type="ECO:0000259" key="15">
    <source>
        <dbReference type="Pfam" id="PF07715"/>
    </source>
</evidence>
<keyword evidence="13" id="KW-0732">Signal</keyword>
<dbReference type="AlphaFoldDB" id="A0A7Y9XY98"/>
<dbReference type="Gene3D" id="2.40.170.20">
    <property type="entry name" value="TonB-dependent receptor, beta-barrel domain"/>
    <property type="match status" value="1"/>
</dbReference>
<dbReference type="InterPro" id="IPR000531">
    <property type="entry name" value="Beta-barrel_TonB"/>
</dbReference>
<dbReference type="PROSITE" id="PS52016">
    <property type="entry name" value="TONB_DEPENDENT_REC_3"/>
    <property type="match status" value="1"/>
</dbReference>
<keyword evidence="10 11" id="KW-0998">Cell outer membrane</keyword>
<evidence type="ECO:0000256" key="1">
    <source>
        <dbReference type="ARBA" id="ARBA00004571"/>
    </source>
</evidence>
<dbReference type="SUPFAM" id="SSF56935">
    <property type="entry name" value="Porins"/>
    <property type="match status" value="1"/>
</dbReference>
<evidence type="ECO:0000259" key="14">
    <source>
        <dbReference type="Pfam" id="PF00593"/>
    </source>
</evidence>
<evidence type="ECO:0000256" key="8">
    <source>
        <dbReference type="ARBA" id="ARBA00023077"/>
    </source>
</evidence>
<evidence type="ECO:0000256" key="6">
    <source>
        <dbReference type="ARBA" id="ARBA00023004"/>
    </source>
</evidence>
<evidence type="ECO:0000256" key="10">
    <source>
        <dbReference type="ARBA" id="ARBA00023237"/>
    </source>
</evidence>
<comment type="subcellular location">
    <subcellularLocation>
        <location evidence="1 11">Cell outer membrane</location>
        <topology evidence="1 11">Multi-pass membrane protein</topology>
    </subcellularLocation>
</comment>
<keyword evidence="7" id="KW-0406">Ion transport</keyword>
<dbReference type="GO" id="GO:0009279">
    <property type="term" value="C:cell outer membrane"/>
    <property type="evidence" value="ECO:0007669"/>
    <property type="project" value="UniProtKB-SubCell"/>
</dbReference>
<feature type="domain" description="TonB-dependent receptor plug" evidence="15">
    <location>
        <begin position="66"/>
        <end position="174"/>
    </location>
</feature>
<comment type="caution">
    <text evidence="16">The sequence shown here is derived from an EMBL/GenBank/DDBJ whole genome shotgun (WGS) entry which is preliminary data.</text>
</comment>
<feature type="signal peptide" evidence="13">
    <location>
        <begin position="1"/>
        <end position="31"/>
    </location>
</feature>
<dbReference type="Pfam" id="PF07715">
    <property type="entry name" value="Plug"/>
    <property type="match status" value="1"/>
</dbReference>
<evidence type="ECO:0000256" key="7">
    <source>
        <dbReference type="ARBA" id="ARBA00023065"/>
    </source>
</evidence>
<dbReference type="GO" id="GO:0006826">
    <property type="term" value="P:iron ion transport"/>
    <property type="evidence" value="ECO:0007669"/>
    <property type="project" value="UniProtKB-KW"/>
</dbReference>
<keyword evidence="6" id="KW-0408">Iron</keyword>
<feature type="chain" id="PRO_5030755511" evidence="13">
    <location>
        <begin position="32"/>
        <end position="821"/>
    </location>
</feature>
<evidence type="ECO:0000256" key="5">
    <source>
        <dbReference type="ARBA" id="ARBA00022692"/>
    </source>
</evidence>
<accession>A0A7Y9XY98</accession>
<dbReference type="Proteomes" id="UP000522081">
    <property type="component" value="Unassembled WGS sequence"/>
</dbReference>
<dbReference type="PANTHER" id="PTHR32552">
    <property type="entry name" value="FERRICHROME IRON RECEPTOR-RELATED"/>
    <property type="match status" value="1"/>
</dbReference>
<evidence type="ECO:0000256" key="12">
    <source>
        <dbReference type="RuleBase" id="RU003357"/>
    </source>
</evidence>
<dbReference type="InterPro" id="IPR012910">
    <property type="entry name" value="Plug_dom"/>
</dbReference>
<evidence type="ECO:0000256" key="2">
    <source>
        <dbReference type="ARBA" id="ARBA00022448"/>
    </source>
</evidence>
<keyword evidence="17" id="KW-1185">Reference proteome</keyword>
<name>A0A7Y9XY98_9SPHN</name>
<evidence type="ECO:0000256" key="4">
    <source>
        <dbReference type="ARBA" id="ARBA00022496"/>
    </source>
</evidence>
<keyword evidence="16" id="KW-0675">Receptor</keyword>
<sequence length="821" mass="88877">MQAKLQSKSIRRASLLLSAASAALLVTPAMAQDVPPPSNRGEMSDAGPAAGIGDIVVTARKRQETTQDVPVAITAIGEETIERYDLTSLERIAASTPQFTVGRAGTGSGATLVLRGIGSNTTSIGLEQSVAVVVDSVYYGQGRTINEGFFDLGQVEILKGPQALFFGKNATAGVVSMTTKNPGPDFEVIVRGGFEFNADELTGEAIVSGPVSDTLGVRAGVRYSKQYETLFPNRGEAETWRLTDVATGTTRFIPATMADDEPGTRDFLARVTVLWEPTNQLTATLKASYNNVWNDNPLSNYVIYQCPNGVSQLNPAVPCGRDFRIYQSGGPEEVGADIPFGFDDGSLGNDYEAFSVTGTLNFDAGAFDVTNVTNYNWNRNIFRIDANSVAASPVGLYATEDTDFQAWSNELRVLSGLDGPFNFMIGGLYQWTKRDYDAWTAQAGLENSAAPEGFRFVGNSKDSQTRGETIAVFGQAIFKPIEQIEIAGGVRYTHETKESYFLQPYSNPVLVNLGVFSPGVVLNADQSFDNWSPEVTVTWQPSDEVTIYGAFKTAYKSGGFSNSGIYGPRASVDDFTFGPETAEGFEAGIKTQLLDRQLRLNLGAFWYKYDDIQIDFFNSPVFAFTTYNAASAITKGVEMDFQFAPRALYGFEIHGSLNYNEAKYDEFSDAPCYTGQTPAQGCYTVTPRPQQDLGGTVLANAPKWTGSFGGSYELPLATNLLLGIAADARYKSSYLASAFGHPLTRQDEYVVLDAQVRLATEDDRLELALVGKNLTNKFYYNGAQDAPSTGGGTGLATGFVADQIGYIASPRTVKMQITVRY</sequence>
<reference evidence="16 17" key="1">
    <citation type="submission" date="2020-07" db="EMBL/GenBank/DDBJ databases">
        <title>Genomic Encyclopedia of Type Strains, Phase IV (KMG-IV): sequencing the most valuable type-strain genomes for metagenomic binning, comparative biology and taxonomic classification.</title>
        <authorList>
            <person name="Goeker M."/>
        </authorList>
    </citation>
    <scope>NUCLEOTIDE SEQUENCE [LARGE SCALE GENOMIC DNA]</scope>
    <source>
        <strain evidence="16 17">DSM 29043</strain>
    </source>
</reference>
<organism evidence="16 17">
    <name type="scientific">Novosphingobium marinum</name>
    <dbReference type="NCBI Taxonomy" id="1514948"/>
    <lineage>
        <taxon>Bacteria</taxon>
        <taxon>Pseudomonadati</taxon>
        <taxon>Pseudomonadota</taxon>
        <taxon>Alphaproteobacteria</taxon>
        <taxon>Sphingomonadales</taxon>
        <taxon>Sphingomonadaceae</taxon>
        <taxon>Novosphingobium</taxon>
    </lineage>
</organism>
<evidence type="ECO:0000313" key="16">
    <source>
        <dbReference type="EMBL" id="NYH96839.1"/>
    </source>
</evidence>
<keyword evidence="5 11" id="KW-0812">Transmembrane</keyword>
<evidence type="ECO:0000256" key="11">
    <source>
        <dbReference type="PROSITE-ProRule" id="PRU01360"/>
    </source>
</evidence>
<evidence type="ECO:0000313" key="17">
    <source>
        <dbReference type="Proteomes" id="UP000522081"/>
    </source>
</evidence>
<dbReference type="RefSeq" id="WP_179408642.1">
    <property type="nucleotide sequence ID" value="NZ_BMGF01000008.1"/>
</dbReference>
<evidence type="ECO:0000256" key="9">
    <source>
        <dbReference type="ARBA" id="ARBA00023136"/>
    </source>
</evidence>
<keyword evidence="2 11" id="KW-0813">Transport</keyword>
<evidence type="ECO:0000256" key="3">
    <source>
        <dbReference type="ARBA" id="ARBA00022452"/>
    </source>
</evidence>
<feature type="domain" description="TonB-dependent receptor-like beta-barrel" evidence="14">
    <location>
        <begin position="340"/>
        <end position="774"/>
    </location>
</feature>
<dbReference type="PANTHER" id="PTHR32552:SF81">
    <property type="entry name" value="TONB-DEPENDENT OUTER MEMBRANE RECEPTOR"/>
    <property type="match status" value="1"/>
</dbReference>
<evidence type="ECO:0000256" key="13">
    <source>
        <dbReference type="SAM" id="SignalP"/>
    </source>
</evidence>
<proteinExistence type="inferred from homology"/>
<keyword evidence="9 11" id="KW-0472">Membrane</keyword>
<keyword evidence="8 12" id="KW-0798">TonB box</keyword>
<dbReference type="InterPro" id="IPR039426">
    <property type="entry name" value="TonB-dep_rcpt-like"/>
</dbReference>
<protein>
    <submittedName>
        <fullName evidence="16">Outer membrane receptor protein involved in Fe transport</fullName>
    </submittedName>
</protein>
<dbReference type="Pfam" id="PF00593">
    <property type="entry name" value="TonB_dep_Rec_b-barrel"/>
    <property type="match status" value="1"/>
</dbReference>